<dbReference type="Proteomes" id="UP000054549">
    <property type="component" value="Unassembled WGS sequence"/>
</dbReference>
<dbReference type="InParanoid" id="A0A0C2WR93"/>
<evidence type="ECO:0000313" key="2">
    <source>
        <dbReference type="Proteomes" id="UP000054549"/>
    </source>
</evidence>
<accession>A0A0C2WR93</accession>
<evidence type="ECO:0000313" key="1">
    <source>
        <dbReference type="EMBL" id="KIL59266.1"/>
    </source>
</evidence>
<keyword evidence="2" id="KW-1185">Reference proteome</keyword>
<dbReference type="EMBL" id="KN818319">
    <property type="protein sequence ID" value="KIL59266.1"/>
    <property type="molecule type" value="Genomic_DNA"/>
</dbReference>
<gene>
    <name evidence="1" type="ORF">M378DRAFT_169537</name>
</gene>
<dbReference type="AlphaFoldDB" id="A0A0C2WR93"/>
<proteinExistence type="predicted"/>
<sequence length="122" mass="13444">MELQNTACCTLVIGLLRSAARIPSAQCGFDTASNDATGFLKLPIVWFEANSKSPPLDINLDPYINKSDLLAERTLTKQSMESLHPGRALSRASRQNCGVGNDTFIWSRRRSETTFNQANIVV</sequence>
<name>A0A0C2WR93_AMAMK</name>
<protein>
    <submittedName>
        <fullName evidence="1">Uncharacterized protein</fullName>
    </submittedName>
</protein>
<organism evidence="1 2">
    <name type="scientific">Amanita muscaria (strain Koide BX008)</name>
    <dbReference type="NCBI Taxonomy" id="946122"/>
    <lineage>
        <taxon>Eukaryota</taxon>
        <taxon>Fungi</taxon>
        <taxon>Dikarya</taxon>
        <taxon>Basidiomycota</taxon>
        <taxon>Agaricomycotina</taxon>
        <taxon>Agaricomycetes</taxon>
        <taxon>Agaricomycetidae</taxon>
        <taxon>Agaricales</taxon>
        <taxon>Pluteineae</taxon>
        <taxon>Amanitaceae</taxon>
        <taxon>Amanita</taxon>
    </lineage>
</organism>
<dbReference type="HOGENOM" id="CLU_2032030_0_0_1"/>
<feature type="non-terminal residue" evidence="1">
    <location>
        <position position="122"/>
    </location>
</feature>
<reference evidence="1 2" key="1">
    <citation type="submission" date="2014-04" db="EMBL/GenBank/DDBJ databases">
        <title>Evolutionary Origins and Diversification of the Mycorrhizal Mutualists.</title>
        <authorList>
            <consortium name="DOE Joint Genome Institute"/>
            <consortium name="Mycorrhizal Genomics Consortium"/>
            <person name="Kohler A."/>
            <person name="Kuo A."/>
            <person name="Nagy L.G."/>
            <person name="Floudas D."/>
            <person name="Copeland A."/>
            <person name="Barry K.W."/>
            <person name="Cichocki N."/>
            <person name="Veneault-Fourrey C."/>
            <person name="LaButti K."/>
            <person name="Lindquist E.A."/>
            <person name="Lipzen A."/>
            <person name="Lundell T."/>
            <person name="Morin E."/>
            <person name="Murat C."/>
            <person name="Riley R."/>
            <person name="Ohm R."/>
            <person name="Sun H."/>
            <person name="Tunlid A."/>
            <person name="Henrissat B."/>
            <person name="Grigoriev I.V."/>
            <person name="Hibbett D.S."/>
            <person name="Martin F."/>
        </authorList>
    </citation>
    <scope>NUCLEOTIDE SEQUENCE [LARGE SCALE GENOMIC DNA]</scope>
    <source>
        <strain evidence="1 2">Koide BX008</strain>
    </source>
</reference>